<evidence type="ECO:0000256" key="1">
    <source>
        <dbReference type="ARBA" id="ARBA00022676"/>
    </source>
</evidence>
<protein>
    <submittedName>
        <fullName evidence="3">WecB/TagA/CpsF family glycosyltransferase</fullName>
    </submittedName>
</protein>
<name>A0ABX7C067_9HYPH</name>
<dbReference type="PANTHER" id="PTHR34136:SF1">
    <property type="entry name" value="UDP-N-ACETYL-D-MANNOSAMINURONIC ACID TRANSFERASE"/>
    <property type="match status" value="1"/>
</dbReference>
<dbReference type="EMBL" id="CP068047">
    <property type="protein sequence ID" value="QQR35441.1"/>
    <property type="molecule type" value="Genomic_DNA"/>
</dbReference>
<dbReference type="NCBIfam" id="TIGR00696">
    <property type="entry name" value="wecG_tagA_cpsF"/>
    <property type="match status" value="1"/>
</dbReference>
<keyword evidence="4" id="KW-1185">Reference proteome</keyword>
<evidence type="ECO:0000313" key="3">
    <source>
        <dbReference type="EMBL" id="QQR35441.1"/>
    </source>
</evidence>
<evidence type="ECO:0000256" key="2">
    <source>
        <dbReference type="ARBA" id="ARBA00022679"/>
    </source>
</evidence>
<dbReference type="Proteomes" id="UP000595460">
    <property type="component" value="Chromosome"/>
</dbReference>
<reference evidence="3 4" key="1">
    <citation type="submission" date="2021-01" db="EMBL/GenBank/DDBJ databases">
        <title>Genome seq and assembly of Devosia sp. G19.</title>
        <authorList>
            <person name="Chhetri G."/>
        </authorList>
    </citation>
    <scope>NUCLEOTIDE SEQUENCE [LARGE SCALE GENOMIC DNA]</scope>
    <source>
        <strain evidence="3 4">G19</strain>
    </source>
</reference>
<dbReference type="CDD" id="cd06533">
    <property type="entry name" value="Glyco_transf_WecG_TagA"/>
    <property type="match status" value="1"/>
</dbReference>
<evidence type="ECO:0000313" key="4">
    <source>
        <dbReference type="Proteomes" id="UP000595460"/>
    </source>
</evidence>
<accession>A0ABX7C067</accession>
<sequence length="257" mass="28633">MSLERVGPPYRRFMGVDFVDLERAGIRDLVLRASGQGYGYLVTPNVDDLVKTLGGRLAPHQSAAFLAADYKICDSKVLALLSRLVGSPLAQYPGSDLVRDLLGDPAFEDVTIGVIGPSAAEFSGLARLYPARRLVFVEAPMPLTPGTDDWNRCIHDLLEADWGIALICLPLPRQQLIAAELRSRGRAHGIAMCVGASVDFLSGKQHRAPEWMQAVSLEWLYRLLTNPRRLWRRYLVEGPAIFPLFFAREILPRLRKQ</sequence>
<dbReference type="Pfam" id="PF03808">
    <property type="entry name" value="Glyco_tran_WecG"/>
    <property type="match status" value="1"/>
</dbReference>
<dbReference type="RefSeq" id="WP_201655061.1">
    <property type="nucleotide sequence ID" value="NZ_CP068047.1"/>
</dbReference>
<keyword evidence="1" id="KW-0328">Glycosyltransferase</keyword>
<keyword evidence="2" id="KW-0808">Transferase</keyword>
<dbReference type="PANTHER" id="PTHR34136">
    <property type="match status" value="1"/>
</dbReference>
<organism evidence="3 4">
    <name type="scientific">Devosia oryziradicis</name>
    <dbReference type="NCBI Taxonomy" id="2801335"/>
    <lineage>
        <taxon>Bacteria</taxon>
        <taxon>Pseudomonadati</taxon>
        <taxon>Pseudomonadota</taxon>
        <taxon>Alphaproteobacteria</taxon>
        <taxon>Hyphomicrobiales</taxon>
        <taxon>Devosiaceae</taxon>
        <taxon>Devosia</taxon>
    </lineage>
</organism>
<dbReference type="InterPro" id="IPR004629">
    <property type="entry name" value="WecG_TagA_CpsF"/>
</dbReference>
<proteinExistence type="predicted"/>
<gene>
    <name evidence="3" type="ORF">JI749_13910</name>
</gene>